<protein>
    <submittedName>
        <fullName evidence="9">Oligopeptide transport system ATP-binding protein</fullName>
    </submittedName>
</protein>
<evidence type="ECO:0000256" key="3">
    <source>
        <dbReference type="ARBA" id="ARBA00022448"/>
    </source>
</evidence>
<dbReference type="GO" id="GO:0005524">
    <property type="term" value="F:ATP binding"/>
    <property type="evidence" value="ECO:0007669"/>
    <property type="project" value="UniProtKB-KW"/>
</dbReference>
<proteinExistence type="inferred from homology"/>
<reference evidence="9 10" key="1">
    <citation type="submission" date="2016-11" db="EMBL/GenBank/DDBJ databases">
        <authorList>
            <person name="Jaros S."/>
            <person name="Januszkiewicz K."/>
            <person name="Wedrychowicz H."/>
        </authorList>
    </citation>
    <scope>NUCLEOTIDE SEQUENCE [LARGE SCALE GENOMIC DNA]</scope>
    <source>
        <strain evidence="9 10">DSM 3089</strain>
    </source>
</reference>
<keyword evidence="7" id="KW-0472">Membrane</keyword>
<dbReference type="SMART" id="SM00382">
    <property type="entry name" value="AAA"/>
    <property type="match status" value="1"/>
</dbReference>
<dbReference type="GO" id="GO:0016887">
    <property type="term" value="F:ATP hydrolysis activity"/>
    <property type="evidence" value="ECO:0007669"/>
    <property type="project" value="InterPro"/>
</dbReference>
<evidence type="ECO:0000256" key="2">
    <source>
        <dbReference type="ARBA" id="ARBA00005417"/>
    </source>
</evidence>
<dbReference type="CDD" id="cd03257">
    <property type="entry name" value="ABC_NikE_OppD_transporters"/>
    <property type="match status" value="1"/>
</dbReference>
<keyword evidence="4" id="KW-1003">Cell membrane</keyword>
<evidence type="ECO:0000259" key="8">
    <source>
        <dbReference type="PROSITE" id="PS50893"/>
    </source>
</evidence>
<name>A0A1M5VTC2_9CLOT</name>
<dbReference type="GO" id="GO:0015833">
    <property type="term" value="P:peptide transport"/>
    <property type="evidence" value="ECO:0007669"/>
    <property type="project" value="InterPro"/>
</dbReference>
<evidence type="ECO:0000256" key="7">
    <source>
        <dbReference type="ARBA" id="ARBA00023136"/>
    </source>
</evidence>
<comment type="subcellular location">
    <subcellularLocation>
        <location evidence="1">Cell membrane</location>
        <topology evidence="1">Peripheral membrane protein</topology>
    </subcellularLocation>
</comment>
<dbReference type="SUPFAM" id="SSF52540">
    <property type="entry name" value="P-loop containing nucleoside triphosphate hydrolases"/>
    <property type="match status" value="1"/>
</dbReference>
<evidence type="ECO:0000256" key="4">
    <source>
        <dbReference type="ARBA" id="ARBA00022475"/>
    </source>
</evidence>
<dbReference type="PROSITE" id="PS50893">
    <property type="entry name" value="ABC_TRANSPORTER_2"/>
    <property type="match status" value="1"/>
</dbReference>
<dbReference type="OrthoDB" id="9806285at2"/>
<dbReference type="PANTHER" id="PTHR43297:SF2">
    <property type="entry name" value="DIPEPTIDE TRANSPORT ATP-BINDING PROTEIN DPPD"/>
    <property type="match status" value="1"/>
</dbReference>
<dbReference type="InterPro" id="IPR013563">
    <property type="entry name" value="Oligopep_ABC_C"/>
</dbReference>
<dbReference type="EMBL" id="FQXP01000005">
    <property type="protein sequence ID" value="SHH78244.1"/>
    <property type="molecule type" value="Genomic_DNA"/>
</dbReference>
<dbReference type="GO" id="GO:0005886">
    <property type="term" value="C:plasma membrane"/>
    <property type="evidence" value="ECO:0007669"/>
    <property type="project" value="UniProtKB-SubCell"/>
</dbReference>
<evidence type="ECO:0000256" key="5">
    <source>
        <dbReference type="ARBA" id="ARBA00022741"/>
    </source>
</evidence>
<dbReference type="STRING" id="1121306.SAMN02745196_01339"/>
<dbReference type="InterPro" id="IPR003439">
    <property type="entry name" value="ABC_transporter-like_ATP-bd"/>
</dbReference>
<dbReference type="InterPro" id="IPR003593">
    <property type="entry name" value="AAA+_ATPase"/>
</dbReference>
<feature type="domain" description="ABC transporter" evidence="8">
    <location>
        <begin position="5"/>
        <end position="257"/>
    </location>
</feature>
<dbReference type="Pfam" id="PF00005">
    <property type="entry name" value="ABC_tran"/>
    <property type="match status" value="1"/>
</dbReference>
<dbReference type="NCBIfam" id="TIGR01727">
    <property type="entry name" value="oligo_HPY"/>
    <property type="match status" value="1"/>
</dbReference>
<accession>A0A1M5VTC2</accession>
<gene>
    <name evidence="9" type="ORF">SAMN02745196_01339</name>
</gene>
<keyword evidence="10" id="KW-1185">Reference proteome</keyword>
<sequence>MNKVLEVENLRVSFHTYAGEVQSVRGVSFVLNKGETLAVVGESGCGKTVTAKAIMRLITTPPGEIKSGSKIICEDKDVLSMNEKELRCFRGAEVSMIFQDPMTSLNPTMIVGKQIAESIVIHRELNKKEAFNAAVKMLQVVGIPNADKRARQYPHEFSGGMRQRAMIAIALACNPKILIADEPTTALDVTIQAQIMELISDLQQKLGTAVILVTHDLGVVADVADRIQVMYAGEIIERGTTNEIFYNPQHPYTWALLQSVPNLSTDNKSNLYSLGGTPPDLIKPPIGCPFAERCEYCMPICKEAEPAVTKISETQEVSCWLKHAMAPKVEKPKILNKNI</sequence>
<dbReference type="AlphaFoldDB" id="A0A1M5VTC2"/>
<evidence type="ECO:0000313" key="9">
    <source>
        <dbReference type="EMBL" id="SHH78244.1"/>
    </source>
</evidence>
<dbReference type="PANTHER" id="PTHR43297">
    <property type="entry name" value="OLIGOPEPTIDE TRANSPORT ATP-BINDING PROTEIN APPD"/>
    <property type="match status" value="1"/>
</dbReference>
<dbReference type="InterPro" id="IPR017871">
    <property type="entry name" value="ABC_transporter-like_CS"/>
</dbReference>
<dbReference type="Pfam" id="PF08352">
    <property type="entry name" value="oligo_HPY"/>
    <property type="match status" value="1"/>
</dbReference>
<dbReference type="InterPro" id="IPR027417">
    <property type="entry name" value="P-loop_NTPase"/>
</dbReference>
<dbReference type="InterPro" id="IPR050388">
    <property type="entry name" value="ABC_Ni/Peptide_Import"/>
</dbReference>
<evidence type="ECO:0000256" key="1">
    <source>
        <dbReference type="ARBA" id="ARBA00004202"/>
    </source>
</evidence>
<dbReference type="RefSeq" id="WP_072831260.1">
    <property type="nucleotide sequence ID" value="NZ_FQXP01000005.1"/>
</dbReference>
<organism evidence="9 10">
    <name type="scientific">Clostridium collagenovorans DSM 3089</name>
    <dbReference type="NCBI Taxonomy" id="1121306"/>
    <lineage>
        <taxon>Bacteria</taxon>
        <taxon>Bacillati</taxon>
        <taxon>Bacillota</taxon>
        <taxon>Clostridia</taxon>
        <taxon>Eubacteriales</taxon>
        <taxon>Clostridiaceae</taxon>
        <taxon>Clostridium</taxon>
    </lineage>
</organism>
<evidence type="ECO:0000256" key="6">
    <source>
        <dbReference type="ARBA" id="ARBA00022840"/>
    </source>
</evidence>
<dbReference type="PROSITE" id="PS00211">
    <property type="entry name" value="ABC_TRANSPORTER_1"/>
    <property type="match status" value="1"/>
</dbReference>
<dbReference type="Proteomes" id="UP000184526">
    <property type="component" value="Unassembled WGS sequence"/>
</dbReference>
<dbReference type="Gene3D" id="3.40.50.300">
    <property type="entry name" value="P-loop containing nucleotide triphosphate hydrolases"/>
    <property type="match status" value="1"/>
</dbReference>
<keyword evidence="3" id="KW-0813">Transport</keyword>
<comment type="similarity">
    <text evidence="2">Belongs to the ABC transporter superfamily.</text>
</comment>
<dbReference type="FunFam" id="3.40.50.300:FF:000016">
    <property type="entry name" value="Oligopeptide ABC transporter ATP-binding component"/>
    <property type="match status" value="1"/>
</dbReference>
<keyword evidence="5" id="KW-0547">Nucleotide-binding</keyword>
<evidence type="ECO:0000313" key="10">
    <source>
        <dbReference type="Proteomes" id="UP000184526"/>
    </source>
</evidence>
<keyword evidence="6 9" id="KW-0067">ATP-binding</keyword>